<dbReference type="EMBL" id="BSFP01000023">
    <property type="protein sequence ID" value="GLL02365.1"/>
    <property type="molecule type" value="Genomic_DNA"/>
</dbReference>
<evidence type="ECO:0000313" key="2">
    <source>
        <dbReference type="Proteomes" id="UP001143480"/>
    </source>
</evidence>
<dbReference type="Proteomes" id="UP001143480">
    <property type="component" value="Unassembled WGS sequence"/>
</dbReference>
<protein>
    <submittedName>
        <fullName evidence="1">Uncharacterized protein</fullName>
    </submittedName>
</protein>
<keyword evidence="2" id="KW-1185">Reference proteome</keyword>
<accession>A0A9W6NLV7</accession>
<organism evidence="1 2">
    <name type="scientific">Dactylosporangium matsuzakiense</name>
    <dbReference type="NCBI Taxonomy" id="53360"/>
    <lineage>
        <taxon>Bacteria</taxon>
        <taxon>Bacillati</taxon>
        <taxon>Actinomycetota</taxon>
        <taxon>Actinomycetes</taxon>
        <taxon>Micromonosporales</taxon>
        <taxon>Micromonosporaceae</taxon>
        <taxon>Dactylosporangium</taxon>
    </lineage>
</organism>
<gene>
    <name evidence="1" type="ORF">GCM10017581_041070</name>
</gene>
<reference evidence="1" key="2">
    <citation type="submission" date="2023-01" db="EMBL/GenBank/DDBJ databases">
        <authorList>
            <person name="Sun Q."/>
            <person name="Evtushenko L."/>
        </authorList>
    </citation>
    <scope>NUCLEOTIDE SEQUENCE</scope>
    <source>
        <strain evidence="1">VKM Ac-1321</strain>
    </source>
</reference>
<reference evidence="1" key="1">
    <citation type="journal article" date="2014" name="Int. J. Syst. Evol. Microbiol.">
        <title>Complete genome sequence of Corynebacterium casei LMG S-19264T (=DSM 44701T), isolated from a smear-ripened cheese.</title>
        <authorList>
            <consortium name="US DOE Joint Genome Institute (JGI-PGF)"/>
            <person name="Walter F."/>
            <person name="Albersmeier A."/>
            <person name="Kalinowski J."/>
            <person name="Ruckert C."/>
        </authorList>
    </citation>
    <scope>NUCLEOTIDE SEQUENCE</scope>
    <source>
        <strain evidence="1">VKM Ac-1321</strain>
    </source>
</reference>
<dbReference type="AlphaFoldDB" id="A0A9W6NLV7"/>
<comment type="caution">
    <text evidence="1">The sequence shown here is derived from an EMBL/GenBank/DDBJ whole genome shotgun (WGS) entry which is preliminary data.</text>
</comment>
<proteinExistence type="predicted"/>
<name>A0A9W6NLV7_9ACTN</name>
<evidence type="ECO:0000313" key="1">
    <source>
        <dbReference type="EMBL" id="GLL02365.1"/>
    </source>
</evidence>
<sequence length="158" mass="16943">MRRERPPAAVADQGHHRRLVTGRQPHSGRLLAGRQPHSCRLLACREPHSRCLVAGGGSDSGCLFAATGRTPAVVHGAARWQKRAVEEVGPALSPGWCRVPRRAVRSVSRAASGGVSVIRIELSEGDPRPARIAISPLTEVIAARELLRRDGQGAVPWP</sequence>